<gene>
    <name evidence="2" type="ORF">B0T14DRAFT_65178</name>
</gene>
<proteinExistence type="predicted"/>
<dbReference type="EMBL" id="JAULSU010000001">
    <property type="protein sequence ID" value="KAK0633367.1"/>
    <property type="molecule type" value="Genomic_DNA"/>
</dbReference>
<evidence type="ECO:0000313" key="2">
    <source>
        <dbReference type="EMBL" id="KAK0633367.1"/>
    </source>
</evidence>
<feature type="compositionally biased region" description="Basic and acidic residues" evidence="1">
    <location>
        <begin position="266"/>
        <end position="277"/>
    </location>
</feature>
<protein>
    <submittedName>
        <fullName evidence="2">Uncharacterized protein</fullName>
    </submittedName>
</protein>
<accession>A0AA40CCH0</accession>
<feature type="region of interest" description="Disordered" evidence="1">
    <location>
        <begin position="260"/>
        <end position="293"/>
    </location>
</feature>
<dbReference type="AlphaFoldDB" id="A0AA40CCH0"/>
<feature type="region of interest" description="Disordered" evidence="1">
    <location>
        <begin position="219"/>
        <end position="243"/>
    </location>
</feature>
<evidence type="ECO:0000256" key="1">
    <source>
        <dbReference type="SAM" id="MobiDB-lite"/>
    </source>
</evidence>
<organism evidence="2 3">
    <name type="scientific">Immersiella caudata</name>
    <dbReference type="NCBI Taxonomy" id="314043"/>
    <lineage>
        <taxon>Eukaryota</taxon>
        <taxon>Fungi</taxon>
        <taxon>Dikarya</taxon>
        <taxon>Ascomycota</taxon>
        <taxon>Pezizomycotina</taxon>
        <taxon>Sordariomycetes</taxon>
        <taxon>Sordariomycetidae</taxon>
        <taxon>Sordariales</taxon>
        <taxon>Lasiosphaeriaceae</taxon>
        <taxon>Immersiella</taxon>
    </lineage>
</organism>
<dbReference type="Proteomes" id="UP001175000">
    <property type="component" value="Unassembled WGS sequence"/>
</dbReference>
<keyword evidence="3" id="KW-1185">Reference proteome</keyword>
<reference evidence="2" key="1">
    <citation type="submission" date="2023-06" db="EMBL/GenBank/DDBJ databases">
        <title>Genome-scale phylogeny and comparative genomics of the fungal order Sordariales.</title>
        <authorList>
            <consortium name="Lawrence Berkeley National Laboratory"/>
            <person name="Hensen N."/>
            <person name="Bonometti L."/>
            <person name="Westerberg I."/>
            <person name="Brannstrom I.O."/>
            <person name="Guillou S."/>
            <person name="Cros-Aarteil S."/>
            <person name="Calhoun S."/>
            <person name="Haridas S."/>
            <person name="Kuo A."/>
            <person name="Mondo S."/>
            <person name="Pangilinan J."/>
            <person name="Riley R."/>
            <person name="Labutti K."/>
            <person name="Andreopoulos B."/>
            <person name="Lipzen A."/>
            <person name="Chen C."/>
            <person name="Yanf M."/>
            <person name="Daum C."/>
            <person name="Ng V."/>
            <person name="Clum A."/>
            <person name="Steindorff A."/>
            <person name="Ohm R."/>
            <person name="Martin F."/>
            <person name="Silar P."/>
            <person name="Natvig D."/>
            <person name="Lalanne C."/>
            <person name="Gautier V."/>
            <person name="Ament-Velasquez S.L."/>
            <person name="Kruys A."/>
            <person name="Hutchinson M.I."/>
            <person name="Powell A.J."/>
            <person name="Barry K."/>
            <person name="Miller A.N."/>
            <person name="Grigoriev I.V."/>
            <person name="Debuchy R."/>
            <person name="Gladieux P."/>
            <person name="Thoren M.H."/>
            <person name="Johannesson H."/>
        </authorList>
    </citation>
    <scope>NUCLEOTIDE SEQUENCE</scope>
    <source>
        <strain evidence="2">CBS 606.72</strain>
    </source>
</reference>
<sequence>MARSWYIFRTSRGWRYDTTIASRPMGGESARYPSFSLGEGEERAVTSKMPFRRAPPALRPATPPGGASFRTTLSDSAVPPHSYPLYGETDEYDDGDSALAFDDEMCVTIEQRPFQHGTSQIFTISNACLAAEADALPISPNSEGVLAILDTTPSPKRRLSTKISSVFSASSICQKPTKRPRLQESESPYPAEPMYDPYTDFFVISSIPTSQMRAYSPGDVMSTSHDGGRRPRAKSSPRAASRRVLQAAMRPIAAIKRRCGAKMGTRKGEMGGKEKGSKGLGKGKGTKCVAVGA</sequence>
<feature type="region of interest" description="Disordered" evidence="1">
    <location>
        <begin position="53"/>
        <end position="74"/>
    </location>
</feature>
<name>A0AA40CCH0_9PEZI</name>
<evidence type="ECO:0000313" key="3">
    <source>
        <dbReference type="Proteomes" id="UP001175000"/>
    </source>
</evidence>
<comment type="caution">
    <text evidence="2">The sequence shown here is derived from an EMBL/GenBank/DDBJ whole genome shotgun (WGS) entry which is preliminary data.</text>
</comment>